<dbReference type="InterPro" id="IPR000835">
    <property type="entry name" value="HTH_MarR-typ"/>
</dbReference>
<dbReference type="PANTHER" id="PTHR33164:SF57">
    <property type="entry name" value="MARR-FAMILY TRANSCRIPTIONAL REGULATOR"/>
    <property type="match status" value="1"/>
</dbReference>
<dbReference type="GO" id="GO:0006950">
    <property type="term" value="P:response to stress"/>
    <property type="evidence" value="ECO:0007669"/>
    <property type="project" value="TreeGrafter"/>
</dbReference>
<proteinExistence type="predicted"/>
<reference evidence="2" key="1">
    <citation type="submission" date="2022-11" db="EMBL/GenBank/DDBJ databases">
        <title>Biodiversity and phylogenetic relationships of bacteria.</title>
        <authorList>
            <person name="Machado R.A.R."/>
            <person name="Bhat A."/>
            <person name="Loulou A."/>
            <person name="Kallel S."/>
        </authorList>
    </citation>
    <scope>NUCLEOTIDE SEQUENCE</scope>
    <source>
        <strain evidence="2">K-TC2</strain>
    </source>
</reference>
<accession>A0A9X3E0Q1</accession>
<dbReference type="SUPFAM" id="SSF46785">
    <property type="entry name" value="Winged helix' DNA-binding domain"/>
    <property type="match status" value="1"/>
</dbReference>
<organism evidence="2 3">
    <name type="scientific">Kaistia nematophila</name>
    <dbReference type="NCBI Taxonomy" id="2994654"/>
    <lineage>
        <taxon>Bacteria</taxon>
        <taxon>Pseudomonadati</taxon>
        <taxon>Pseudomonadota</taxon>
        <taxon>Alphaproteobacteria</taxon>
        <taxon>Hyphomicrobiales</taxon>
        <taxon>Kaistiaceae</taxon>
        <taxon>Kaistia</taxon>
    </lineage>
</organism>
<dbReference type="PROSITE" id="PS50995">
    <property type="entry name" value="HTH_MARR_2"/>
    <property type="match status" value="1"/>
</dbReference>
<name>A0A9X3E0Q1_9HYPH</name>
<feature type="domain" description="HTH marR-type" evidence="1">
    <location>
        <begin position="14"/>
        <end position="149"/>
    </location>
</feature>
<evidence type="ECO:0000313" key="3">
    <source>
        <dbReference type="Proteomes" id="UP001144805"/>
    </source>
</evidence>
<gene>
    <name evidence="2" type="ORF">OSH07_09450</name>
</gene>
<dbReference type="Pfam" id="PF12802">
    <property type="entry name" value="MarR_2"/>
    <property type="match status" value="1"/>
</dbReference>
<dbReference type="InterPro" id="IPR036388">
    <property type="entry name" value="WH-like_DNA-bd_sf"/>
</dbReference>
<comment type="caution">
    <text evidence="2">The sequence shown here is derived from an EMBL/GenBank/DDBJ whole genome shotgun (WGS) entry which is preliminary data.</text>
</comment>
<keyword evidence="3" id="KW-1185">Reference proteome</keyword>
<protein>
    <submittedName>
        <fullName evidence="2">MarR family winged helix-turn-helix transcriptional regulator</fullName>
    </submittedName>
</protein>
<dbReference type="AlphaFoldDB" id="A0A9X3E0Q1"/>
<dbReference type="InterPro" id="IPR039422">
    <property type="entry name" value="MarR/SlyA-like"/>
</dbReference>
<evidence type="ECO:0000313" key="2">
    <source>
        <dbReference type="EMBL" id="MCX5569415.1"/>
    </source>
</evidence>
<evidence type="ECO:0000259" key="1">
    <source>
        <dbReference type="PROSITE" id="PS50995"/>
    </source>
</evidence>
<dbReference type="PANTHER" id="PTHR33164">
    <property type="entry name" value="TRANSCRIPTIONAL REGULATOR, MARR FAMILY"/>
    <property type="match status" value="1"/>
</dbReference>
<dbReference type="RefSeq" id="WP_266338387.1">
    <property type="nucleotide sequence ID" value="NZ_JAPKNK010000003.1"/>
</dbReference>
<sequence length="154" mass="17040">MATMLVEDTSARLEDPLIGALLRAPAQAIHRRVIRELNDAGFDELRLPHIPVLQYPGPDGVRPAALAERTGMSKQAINQLLRSLEGSGYLVRSDVAGEAGARVIRFTERGHAAFRRIVEIQHAVERDWRAELGAEDFATLKRLLTQAWANPKLG</sequence>
<dbReference type="EMBL" id="JAPKNK010000003">
    <property type="protein sequence ID" value="MCX5569415.1"/>
    <property type="molecule type" value="Genomic_DNA"/>
</dbReference>
<dbReference type="GO" id="GO:0003700">
    <property type="term" value="F:DNA-binding transcription factor activity"/>
    <property type="evidence" value="ECO:0007669"/>
    <property type="project" value="InterPro"/>
</dbReference>
<dbReference type="Proteomes" id="UP001144805">
    <property type="component" value="Unassembled WGS sequence"/>
</dbReference>
<dbReference type="Gene3D" id="1.10.10.10">
    <property type="entry name" value="Winged helix-like DNA-binding domain superfamily/Winged helix DNA-binding domain"/>
    <property type="match status" value="1"/>
</dbReference>
<dbReference type="InterPro" id="IPR036390">
    <property type="entry name" value="WH_DNA-bd_sf"/>
</dbReference>